<dbReference type="PaxDb" id="3880-AES86463"/>
<name>G7JEH3_MEDTR</name>
<evidence type="ECO:0000313" key="1">
    <source>
        <dbReference type="EMBL" id="AES86463.1"/>
    </source>
</evidence>
<accession>G7JEH3</accession>
<organism evidence="1 3">
    <name type="scientific">Medicago truncatula</name>
    <name type="common">Barrel medic</name>
    <name type="synonym">Medicago tribuloides</name>
    <dbReference type="NCBI Taxonomy" id="3880"/>
    <lineage>
        <taxon>Eukaryota</taxon>
        <taxon>Viridiplantae</taxon>
        <taxon>Streptophyta</taxon>
        <taxon>Embryophyta</taxon>
        <taxon>Tracheophyta</taxon>
        <taxon>Spermatophyta</taxon>
        <taxon>Magnoliopsida</taxon>
        <taxon>eudicotyledons</taxon>
        <taxon>Gunneridae</taxon>
        <taxon>Pentapetalae</taxon>
        <taxon>rosids</taxon>
        <taxon>fabids</taxon>
        <taxon>Fabales</taxon>
        <taxon>Fabaceae</taxon>
        <taxon>Papilionoideae</taxon>
        <taxon>50 kb inversion clade</taxon>
        <taxon>NPAAA clade</taxon>
        <taxon>Hologalegina</taxon>
        <taxon>IRL clade</taxon>
        <taxon>Trifolieae</taxon>
        <taxon>Medicago</taxon>
    </lineage>
</organism>
<dbReference type="EnsemblPlants" id="AES86463">
    <property type="protein sequence ID" value="AES86463"/>
    <property type="gene ID" value="MTR_4g007270"/>
</dbReference>
<protein>
    <submittedName>
        <fullName evidence="1 2">Uncharacterized protein</fullName>
    </submittedName>
</protein>
<dbReference type="EMBL" id="CM001220">
    <property type="protein sequence ID" value="AES86463.1"/>
    <property type="molecule type" value="Genomic_DNA"/>
</dbReference>
<keyword evidence="3" id="KW-1185">Reference proteome</keyword>
<dbReference type="HOGENOM" id="CLU_2376001_0_0_1"/>
<proteinExistence type="predicted"/>
<evidence type="ECO:0000313" key="3">
    <source>
        <dbReference type="Proteomes" id="UP000002051"/>
    </source>
</evidence>
<dbReference type="AlphaFoldDB" id="G7JEH3"/>
<sequence length="95" mass="10967">MNFGDHFSDLRWPIHFGDVLISTVEVATCLVEETLICGRVKRRGNICMVVTVLNFVSNVVLWRCLYRRQWNRSQELANNIGKLSPPICEEFVKSP</sequence>
<evidence type="ECO:0000313" key="2">
    <source>
        <dbReference type="EnsemblPlants" id="AES86463"/>
    </source>
</evidence>
<dbReference type="Proteomes" id="UP000002051">
    <property type="component" value="Chromosome 4"/>
</dbReference>
<reference evidence="1 3" key="1">
    <citation type="journal article" date="2011" name="Nature">
        <title>The Medicago genome provides insight into the evolution of rhizobial symbioses.</title>
        <authorList>
            <person name="Young N.D."/>
            <person name="Debelle F."/>
            <person name="Oldroyd G.E."/>
            <person name="Geurts R."/>
            <person name="Cannon S.B."/>
            <person name="Udvardi M.K."/>
            <person name="Benedito V.A."/>
            <person name="Mayer K.F."/>
            <person name="Gouzy J."/>
            <person name="Schoof H."/>
            <person name="Van de Peer Y."/>
            <person name="Proost S."/>
            <person name="Cook D.R."/>
            <person name="Meyers B.C."/>
            <person name="Spannagl M."/>
            <person name="Cheung F."/>
            <person name="De Mita S."/>
            <person name="Krishnakumar V."/>
            <person name="Gundlach H."/>
            <person name="Zhou S."/>
            <person name="Mudge J."/>
            <person name="Bharti A.K."/>
            <person name="Murray J.D."/>
            <person name="Naoumkina M.A."/>
            <person name="Rosen B."/>
            <person name="Silverstein K.A."/>
            <person name="Tang H."/>
            <person name="Rombauts S."/>
            <person name="Zhao P.X."/>
            <person name="Zhou P."/>
            <person name="Barbe V."/>
            <person name="Bardou P."/>
            <person name="Bechner M."/>
            <person name="Bellec A."/>
            <person name="Berger A."/>
            <person name="Berges H."/>
            <person name="Bidwell S."/>
            <person name="Bisseling T."/>
            <person name="Choisne N."/>
            <person name="Couloux A."/>
            <person name="Denny R."/>
            <person name="Deshpande S."/>
            <person name="Dai X."/>
            <person name="Doyle J.J."/>
            <person name="Dudez A.M."/>
            <person name="Farmer A.D."/>
            <person name="Fouteau S."/>
            <person name="Franken C."/>
            <person name="Gibelin C."/>
            <person name="Gish J."/>
            <person name="Goldstein S."/>
            <person name="Gonzalez A.J."/>
            <person name="Green P.J."/>
            <person name="Hallab A."/>
            <person name="Hartog M."/>
            <person name="Hua A."/>
            <person name="Humphray S.J."/>
            <person name="Jeong D.H."/>
            <person name="Jing Y."/>
            <person name="Jocker A."/>
            <person name="Kenton S.M."/>
            <person name="Kim D.J."/>
            <person name="Klee K."/>
            <person name="Lai H."/>
            <person name="Lang C."/>
            <person name="Lin S."/>
            <person name="Macmil S.L."/>
            <person name="Magdelenat G."/>
            <person name="Matthews L."/>
            <person name="McCorrison J."/>
            <person name="Monaghan E.L."/>
            <person name="Mun J.H."/>
            <person name="Najar F.Z."/>
            <person name="Nicholson C."/>
            <person name="Noirot C."/>
            <person name="O'Bleness M."/>
            <person name="Paule C.R."/>
            <person name="Poulain J."/>
            <person name="Prion F."/>
            <person name="Qin B."/>
            <person name="Qu C."/>
            <person name="Retzel E.F."/>
            <person name="Riddle C."/>
            <person name="Sallet E."/>
            <person name="Samain S."/>
            <person name="Samson N."/>
            <person name="Sanders I."/>
            <person name="Saurat O."/>
            <person name="Scarpelli C."/>
            <person name="Schiex T."/>
            <person name="Segurens B."/>
            <person name="Severin A.J."/>
            <person name="Sherrier D.J."/>
            <person name="Shi R."/>
            <person name="Sims S."/>
            <person name="Singer S.R."/>
            <person name="Sinharoy S."/>
            <person name="Sterck L."/>
            <person name="Viollet A."/>
            <person name="Wang B.B."/>
            <person name="Wang K."/>
            <person name="Wang M."/>
            <person name="Wang X."/>
            <person name="Warfsmann J."/>
            <person name="Weissenbach J."/>
            <person name="White D.D."/>
            <person name="White J.D."/>
            <person name="Wiley G.B."/>
            <person name="Wincker P."/>
            <person name="Xing Y."/>
            <person name="Yang L."/>
            <person name="Yao Z."/>
            <person name="Ying F."/>
            <person name="Zhai J."/>
            <person name="Zhou L."/>
            <person name="Zuber A."/>
            <person name="Denarie J."/>
            <person name="Dixon R.A."/>
            <person name="May G.D."/>
            <person name="Schwartz D.C."/>
            <person name="Rogers J."/>
            <person name="Quetier F."/>
            <person name="Town C.D."/>
            <person name="Roe B.A."/>
        </authorList>
    </citation>
    <scope>NUCLEOTIDE SEQUENCE [LARGE SCALE GENOMIC DNA]</scope>
    <source>
        <strain evidence="1">A17</strain>
        <strain evidence="2 3">cv. Jemalong A17</strain>
    </source>
</reference>
<gene>
    <name evidence="1" type="ordered locus">MTR_4g007270</name>
</gene>
<reference evidence="2" key="3">
    <citation type="submission" date="2015-04" db="UniProtKB">
        <authorList>
            <consortium name="EnsemblPlants"/>
        </authorList>
    </citation>
    <scope>IDENTIFICATION</scope>
    <source>
        <strain evidence="2">cv. Jemalong A17</strain>
    </source>
</reference>
<reference evidence="1 3" key="2">
    <citation type="journal article" date="2014" name="BMC Genomics">
        <title>An improved genome release (version Mt4.0) for the model legume Medicago truncatula.</title>
        <authorList>
            <person name="Tang H."/>
            <person name="Krishnakumar V."/>
            <person name="Bidwell S."/>
            <person name="Rosen B."/>
            <person name="Chan A."/>
            <person name="Zhou S."/>
            <person name="Gentzbittel L."/>
            <person name="Childs K.L."/>
            <person name="Yandell M."/>
            <person name="Gundlach H."/>
            <person name="Mayer K.F."/>
            <person name="Schwartz D.C."/>
            <person name="Town C.D."/>
        </authorList>
    </citation>
    <scope>GENOME REANNOTATION</scope>
    <source>
        <strain evidence="2 3">cv. Jemalong A17</strain>
    </source>
</reference>